<keyword evidence="5" id="KW-0032">Aminotransferase</keyword>
<feature type="domain" description="Aminotransferase class I/classII large" evidence="4">
    <location>
        <begin position="24"/>
        <end position="357"/>
    </location>
</feature>
<dbReference type="Pfam" id="PF00155">
    <property type="entry name" value="Aminotran_1_2"/>
    <property type="match status" value="1"/>
</dbReference>
<proteinExistence type="predicted"/>
<dbReference type="Gene3D" id="3.90.1150.10">
    <property type="entry name" value="Aspartate Aminotransferase, domain 1"/>
    <property type="match status" value="1"/>
</dbReference>
<dbReference type="AlphaFoldDB" id="A0A9X1TUW8"/>
<evidence type="ECO:0000313" key="5">
    <source>
        <dbReference type="EMBL" id="MCF2499808.1"/>
    </source>
</evidence>
<comment type="cofactor">
    <cofactor evidence="1">
        <name>pyridoxal 5'-phosphate</name>
        <dbReference type="ChEBI" id="CHEBI:597326"/>
    </cofactor>
</comment>
<name>A0A9X1TUW8_9BACT</name>
<dbReference type="Proteomes" id="UP001139411">
    <property type="component" value="Unassembled WGS sequence"/>
</dbReference>
<evidence type="ECO:0000313" key="6">
    <source>
        <dbReference type="Proteomes" id="UP001139411"/>
    </source>
</evidence>
<protein>
    <submittedName>
        <fullName evidence="5">Aminotransferase class I/II-fold pyridoxal phosphate-dependent enzyme</fullName>
    </submittedName>
</protein>
<dbReference type="InterPro" id="IPR004839">
    <property type="entry name" value="Aminotransferase_I/II_large"/>
</dbReference>
<dbReference type="GO" id="GO:0008710">
    <property type="term" value="F:8-amino-7-oxononanoate synthase activity"/>
    <property type="evidence" value="ECO:0007669"/>
    <property type="project" value="TreeGrafter"/>
</dbReference>
<gene>
    <name evidence="5" type="ORF">L0661_15925</name>
</gene>
<evidence type="ECO:0000256" key="3">
    <source>
        <dbReference type="ARBA" id="ARBA00022898"/>
    </source>
</evidence>
<comment type="caution">
    <text evidence="5">The sequence shown here is derived from an EMBL/GenBank/DDBJ whole genome shotgun (WGS) entry which is preliminary data.</text>
</comment>
<dbReference type="InterPro" id="IPR050087">
    <property type="entry name" value="AON_synthase_class-II"/>
</dbReference>
<keyword evidence="3" id="KW-0663">Pyridoxal phosphate</keyword>
<dbReference type="GO" id="GO:0008483">
    <property type="term" value="F:transaminase activity"/>
    <property type="evidence" value="ECO:0007669"/>
    <property type="project" value="UniProtKB-KW"/>
</dbReference>
<dbReference type="Gene3D" id="3.40.640.10">
    <property type="entry name" value="Type I PLP-dependent aspartate aminotransferase-like (Major domain)"/>
    <property type="match status" value="1"/>
</dbReference>
<accession>A0A9X1TUW8</accession>
<dbReference type="GO" id="GO:0030170">
    <property type="term" value="F:pyridoxal phosphate binding"/>
    <property type="evidence" value="ECO:0007669"/>
    <property type="project" value="InterPro"/>
</dbReference>
<dbReference type="PANTHER" id="PTHR13693">
    <property type="entry name" value="CLASS II AMINOTRANSFERASE/8-AMINO-7-OXONONANOATE SYNTHASE"/>
    <property type="match status" value="1"/>
</dbReference>
<dbReference type="InterPro" id="IPR015422">
    <property type="entry name" value="PyrdxlP-dep_Trfase_small"/>
</dbReference>
<sequence>MKTFQTNHLPGRTVLTSDGKAYLWFSGTDYLGMGHDEVFRSFLYEGLELYGMHFGSSRNNTLRLSVYTETEEKLANWIGSESALILSSGMWAGQCVMKMIEQVIYESGNSQSIQYHYAPKVHPALWGNEHKVYAGPWADWAQNVIREVSESPEDTAHIICTDAVGSPLVEAFDFSVFSSLPLRDNVWIVVDESHTLGVCGESANGLYKSILALGKANVVMVSSLNKALGIPAGVIACDARTAETIRSSAWFSGASPTAPAYAYALKRLLEIEHYKTQSDLLITNVEHFSNRLQFPHLFQSIPGYPVFCCEGSALFETLLAKGIMASCFSYPSINDAPVTRIAVTTLHQKEDLDRLAEVCNNFIS</sequence>
<dbReference type="InterPro" id="IPR015421">
    <property type="entry name" value="PyrdxlP-dep_Trfase_major"/>
</dbReference>
<keyword evidence="2" id="KW-0808">Transferase</keyword>
<dbReference type="PANTHER" id="PTHR13693:SF100">
    <property type="entry name" value="8-AMINO-7-OXONONANOATE SYNTHASE"/>
    <property type="match status" value="1"/>
</dbReference>
<reference evidence="5" key="1">
    <citation type="submission" date="2022-01" db="EMBL/GenBank/DDBJ databases">
        <title>Novel species in genus Dyadobacter.</title>
        <authorList>
            <person name="Ma C."/>
        </authorList>
    </citation>
    <scope>NUCLEOTIDE SEQUENCE</scope>
    <source>
        <strain evidence="5">CY357</strain>
    </source>
</reference>
<evidence type="ECO:0000256" key="2">
    <source>
        <dbReference type="ARBA" id="ARBA00022679"/>
    </source>
</evidence>
<dbReference type="GO" id="GO:0009102">
    <property type="term" value="P:biotin biosynthetic process"/>
    <property type="evidence" value="ECO:0007669"/>
    <property type="project" value="TreeGrafter"/>
</dbReference>
<organism evidence="5 6">
    <name type="scientific">Dyadobacter chenhuakuii</name>
    <dbReference type="NCBI Taxonomy" id="2909339"/>
    <lineage>
        <taxon>Bacteria</taxon>
        <taxon>Pseudomonadati</taxon>
        <taxon>Bacteroidota</taxon>
        <taxon>Cytophagia</taxon>
        <taxon>Cytophagales</taxon>
        <taxon>Spirosomataceae</taxon>
        <taxon>Dyadobacter</taxon>
    </lineage>
</organism>
<dbReference type="EMBL" id="JAKFFV010000009">
    <property type="protein sequence ID" value="MCF2499808.1"/>
    <property type="molecule type" value="Genomic_DNA"/>
</dbReference>
<dbReference type="SUPFAM" id="SSF53383">
    <property type="entry name" value="PLP-dependent transferases"/>
    <property type="match status" value="1"/>
</dbReference>
<dbReference type="RefSeq" id="WP_235178434.1">
    <property type="nucleotide sequence ID" value="NZ_JAKFFV010000009.1"/>
</dbReference>
<evidence type="ECO:0000259" key="4">
    <source>
        <dbReference type="Pfam" id="PF00155"/>
    </source>
</evidence>
<evidence type="ECO:0000256" key="1">
    <source>
        <dbReference type="ARBA" id="ARBA00001933"/>
    </source>
</evidence>
<dbReference type="InterPro" id="IPR015424">
    <property type="entry name" value="PyrdxlP-dep_Trfase"/>
</dbReference>